<dbReference type="AlphaFoldDB" id="V4TGS6"/>
<accession>V4TGS6</accession>
<comment type="caution">
    <text evidence="2">The sequence shown here is derived from an EMBL/GenBank/DDBJ whole genome shotgun (WGS) entry which is preliminary data.</text>
</comment>
<name>V4TGS6_9HYPH</name>
<keyword evidence="3" id="KW-1185">Reference proteome</keyword>
<evidence type="ECO:0000313" key="2">
    <source>
        <dbReference type="EMBL" id="ESR25293.1"/>
    </source>
</evidence>
<dbReference type="Pfam" id="PF04014">
    <property type="entry name" value="MazE_antitoxin"/>
    <property type="match status" value="1"/>
</dbReference>
<organism evidence="2 3">
    <name type="scientific">Lutibaculum baratangense AMV1</name>
    <dbReference type="NCBI Taxonomy" id="631454"/>
    <lineage>
        <taxon>Bacteria</taxon>
        <taxon>Pseudomonadati</taxon>
        <taxon>Pseudomonadota</taxon>
        <taxon>Alphaproteobacteria</taxon>
        <taxon>Hyphomicrobiales</taxon>
        <taxon>Tepidamorphaceae</taxon>
        <taxon>Lutibaculum</taxon>
    </lineage>
</organism>
<dbReference type="InterPro" id="IPR007159">
    <property type="entry name" value="SpoVT-AbrB_dom"/>
</dbReference>
<proteinExistence type="predicted"/>
<gene>
    <name evidence="2" type="ORF">N177_1810</name>
</gene>
<dbReference type="InterPro" id="IPR037914">
    <property type="entry name" value="SpoVT-AbrB_sf"/>
</dbReference>
<dbReference type="eggNOG" id="COG2336">
    <property type="taxonomic scope" value="Bacteria"/>
</dbReference>
<dbReference type="EMBL" id="AWXZ01000023">
    <property type="protein sequence ID" value="ESR25293.1"/>
    <property type="molecule type" value="Genomic_DNA"/>
</dbReference>
<dbReference type="SUPFAM" id="SSF89447">
    <property type="entry name" value="AbrB/MazE/MraZ-like"/>
    <property type="match status" value="1"/>
</dbReference>
<reference evidence="2 3" key="1">
    <citation type="journal article" date="2014" name="Genome Announc.">
        <title>Draft Genome Sequence of Lutibaculum baratangense Strain AMV1T, Isolated from a Mud Volcano in Andamans, India.</title>
        <authorList>
            <person name="Singh A."/>
            <person name="Sreenivas A."/>
            <person name="Sathyanarayana Reddy G."/>
            <person name="Pinnaka A.K."/>
            <person name="Shivaji S."/>
        </authorList>
    </citation>
    <scope>NUCLEOTIDE SEQUENCE [LARGE SCALE GENOMIC DNA]</scope>
    <source>
        <strain evidence="2 3">AMV1</strain>
    </source>
</reference>
<dbReference type="Gene3D" id="2.10.260.10">
    <property type="match status" value="1"/>
</dbReference>
<dbReference type="Proteomes" id="UP000017819">
    <property type="component" value="Unassembled WGS sequence"/>
</dbReference>
<evidence type="ECO:0000313" key="3">
    <source>
        <dbReference type="Proteomes" id="UP000017819"/>
    </source>
</evidence>
<evidence type="ECO:0000259" key="1">
    <source>
        <dbReference type="Pfam" id="PF04014"/>
    </source>
</evidence>
<sequence length="76" mass="8211">MGGSIMLAIPPATLEELGLSAGSTVSMEVENGKLAVAPSRRRYNLDELLAQCDPDAPVTAEDRAWLEDEPVDREEI</sequence>
<feature type="domain" description="SpoVT-AbrB" evidence="1">
    <location>
        <begin position="4"/>
        <end position="42"/>
    </location>
</feature>
<protein>
    <submittedName>
        <fullName evidence="2">Programmed cell death antitoxin PemI</fullName>
    </submittedName>
</protein>
<dbReference type="STRING" id="631454.N177_1810"/>
<dbReference type="GO" id="GO:0003677">
    <property type="term" value="F:DNA binding"/>
    <property type="evidence" value="ECO:0007669"/>
    <property type="project" value="InterPro"/>
</dbReference>